<dbReference type="InterPro" id="IPR011047">
    <property type="entry name" value="Quinoprotein_ADH-like_sf"/>
</dbReference>
<dbReference type="AlphaFoldDB" id="A0A0B6Y2V9"/>
<organism evidence="1">
    <name type="scientific">Arion vulgaris</name>
    <dbReference type="NCBI Taxonomy" id="1028688"/>
    <lineage>
        <taxon>Eukaryota</taxon>
        <taxon>Metazoa</taxon>
        <taxon>Spiralia</taxon>
        <taxon>Lophotrochozoa</taxon>
        <taxon>Mollusca</taxon>
        <taxon>Gastropoda</taxon>
        <taxon>Heterobranchia</taxon>
        <taxon>Euthyneura</taxon>
        <taxon>Panpulmonata</taxon>
        <taxon>Eupulmonata</taxon>
        <taxon>Stylommatophora</taxon>
        <taxon>Helicina</taxon>
        <taxon>Arionoidea</taxon>
        <taxon>Arionidae</taxon>
        <taxon>Arion</taxon>
    </lineage>
</organism>
<feature type="non-terminal residue" evidence="1">
    <location>
        <position position="96"/>
    </location>
</feature>
<dbReference type="EMBL" id="HACG01003569">
    <property type="protein sequence ID" value="CEK50434.1"/>
    <property type="molecule type" value="Transcribed_RNA"/>
</dbReference>
<reference evidence="1" key="1">
    <citation type="submission" date="2014-12" db="EMBL/GenBank/DDBJ databases">
        <title>Insight into the proteome of Arion vulgaris.</title>
        <authorList>
            <person name="Aradska J."/>
            <person name="Bulat T."/>
            <person name="Smidak R."/>
            <person name="Sarate P."/>
            <person name="Gangsoo J."/>
            <person name="Sialana F."/>
            <person name="Bilban M."/>
            <person name="Lubec G."/>
        </authorList>
    </citation>
    <scope>NUCLEOTIDE SEQUENCE</scope>
    <source>
        <tissue evidence="1">Skin</tissue>
    </source>
</reference>
<feature type="non-terminal residue" evidence="1">
    <location>
        <position position="1"/>
    </location>
</feature>
<evidence type="ECO:0000313" key="1">
    <source>
        <dbReference type="EMBL" id="CEK50434.1"/>
    </source>
</evidence>
<protein>
    <submittedName>
        <fullName evidence="1">Uncharacterized protein</fullName>
    </submittedName>
</protein>
<accession>A0A0B6Y2V9</accession>
<dbReference type="SUPFAM" id="SSF50998">
    <property type="entry name" value="Quinoprotein alcohol dehydrogenase-like"/>
    <property type="match status" value="1"/>
</dbReference>
<name>A0A0B6Y2V9_9EUPU</name>
<gene>
    <name evidence="1" type="primary">ORF10759</name>
</gene>
<proteinExistence type="predicted"/>
<sequence>SANSKNPEIFHIKQLNVDSKCDIFYILVSTIDGKVSALDLHKKGSLVWSIQADARPLYSSSLASMEMTHNGKKMRIIPSLDGALYQFDGEKVEAVP</sequence>